<dbReference type="InterPro" id="IPR029044">
    <property type="entry name" value="Nucleotide-diphossugar_trans"/>
</dbReference>
<keyword evidence="2" id="KW-1185">Reference proteome</keyword>
<comment type="caution">
    <text evidence="1">The sequence shown here is derived from an EMBL/GenBank/DDBJ whole genome shotgun (WGS) entry which is preliminary data.</text>
</comment>
<reference evidence="1" key="1">
    <citation type="submission" date="2023-10" db="EMBL/GenBank/DDBJ databases">
        <authorList>
            <person name="Chen Y."/>
            <person name="Shah S."/>
            <person name="Dougan E. K."/>
            <person name="Thang M."/>
            <person name="Chan C."/>
        </authorList>
    </citation>
    <scope>NUCLEOTIDE SEQUENCE [LARGE SCALE GENOMIC DNA]</scope>
</reference>
<gene>
    <name evidence="1" type="ORF">PCOR1329_LOCUS27872</name>
</gene>
<dbReference type="SUPFAM" id="SSF53448">
    <property type="entry name" value="Nucleotide-diphospho-sugar transferases"/>
    <property type="match status" value="1"/>
</dbReference>
<evidence type="ECO:0000313" key="1">
    <source>
        <dbReference type="EMBL" id="CAK0828720.1"/>
    </source>
</evidence>
<dbReference type="InterPro" id="IPR050587">
    <property type="entry name" value="GNT1/Glycosyltrans_8"/>
</dbReference>
<dbReference type="Proteomes" id="UP001189429">
    <property type="component" value="Unassembled WGS sequence"/>
</dbReference>
<proteinExistence type="predicted"/>
<accession>A0ABN9SA44</accession>
<name>A0ABN9SA44_9DINO</name>
<organism evidence="1 2">
    <name type="scientific">Prorocentrum cordatum</name>
    <dbReference type="NCBI Taxonomy" id="2364126"/>
    <lineage>
        <taxon>Eukaryota</taxon>
        <taxon>Sar</taxon>
        <taxon>Alveolata</taxon>
        <taxon>Dinophyceae</taxon>
        <taxon>Prorocentrales</taxon>
        <taxon>Prorocentraceae</taxon>
        <taxon>Prorocentrum</taxon>
    </lineage>
</organism>
<dbReference type="Gene3D" id="3.90.550.10">
    <property type="entry name" value="Spore Coat Polysaccharide Biosynthesis Protein SpsA, Chain A"/>
    <property type="match status" value="1"/>
</dbReference>
<sequence>MHTSDVPADVLEALRRCGLWRLRQVEYLHGSHALGNMENWHGIFTKLRAFSLVEYEKVLFLDLDMLVLDSLDALFDLTPPAAMVKGRWQPDHGTELDGRFFFPPEQWNEPHGGINAGVMLLRPDQHVHDRMEQEVADKWHPEHIYAYGPEQEYLSRFFADRWTQVSSRHNFQLFRFSASQALRKLGEVPPAAAEVVASLAAVQFSSHPKPWAFAGLSAEATAGRVADSVAAVAADMPSGTSRTPGRRRSCAWASRSCWCGAGPRRLARWPPSSPRRPPSSA</sequence>
<evidence type="ECO:0008006" key="3">
    <source>
        <dbReference type="Google" id="ProtNLM"/>
    </source>
</evidence>
<dbReference type="EMBL" id="CAUYUJ010010173">
    <property type="protein sequence ID" value="CAK0828720.1"/>
    <property type="molecule type" value="Genomic_DNA"/>
</dbReference>
<evidence type="ECO:0000313" key="2">
    <source>
        <dbReference type="Proteomes" id="UP001189429"/>
    </source>
</evidence>
<dbReference type="InterPro" id="IPR002495">
    <property type="entry name" value="Glyco_trans_8"/>
</dbReference>
<protein>
    <recommendedName>
        <fullName evidence="3">Hexosyltransferase</fullName>
    </recommendedName>
</protein>
<dbReference type="Pfam" id="PF01501">
    <property type="entry name" value="Glyco_transf_8"/>
    <property type="match status" value="1"/>
</dbReference>
<dbReference type="PANTHER" id="PTHR11183">
    <property type="entry name" value="GLYCOGENIN SUBFAMILY MEMBER"/>
    <property type="match status" value="1"/>
</dbReference>